<dbReference type="InterPro" id="IPR020612">
    <property type="entry name" value="Methylthiotransferase_CS"/>
</dbReference>
<evidence type="ECO:0000259" key="9">
    <source>
        <dbReference type="PROSITE" id="PS50926"/>
    </source>
</evidence>
<dbReference type="SUPFAM" id="SSF102114">
    <property type="entry name" value="Radical SAM enzymes"/>
    <property type="match status" value="1"/>
</dbReference>
<keyword evidence="3 8" id="KW-0808">Transferase</keyword>
<name>A0A6B1FXZ5_9CHLR</name>
<evidence type="ECO:0000256" key="1">
    <source>
        <dbReference type="ARBA" id="ARBA00022485"/>
    </source>
</evidence>
<dbReference type="InterPro" id="IPR002792">
    <property type="entry name" value="TRAM_dom"/>
</dbReference>
<dbReference type="Gene3D" id="3.80.30.20">
    <property type="entry name" value="tm_1862 like domain"/>
    <property type="match status" value="1"/>
</dbReference>
<reference evidence="12" key="1">
    <citation type="submission" date="2019-09" db="EMBL/GenBank/DDBJ databases">
        <title>Characterisation of the sponge microbiome using genome-centric metagenomics.</title>
        <authorList>
            <person name="Engelberts J.P."/>
            <person name="Robbins S.J."/>
            <person name="De Goeij J.M."/>
            <person name="Aranda M."/>
            <person name="Bell S.C."/>
            <person name="Webster N.S."/>
        </authorList>
    </citation>
    <scope>NUCLEOTIDE SEQUENCE</scope>
    <source>
        <strain evidence="12">SB0675_bin_29</strain>
    </source>
</reference>
<evidence type="ECO:0000256" key="7">
    <source>
        <dbReference type="ARBA" id="ARBA00023014"/>
    </source>
</evidence>
<dbReference type="InterPro" id="IPR012340">
    <property type="entry name" value="NA-bd_OB-fold"/>
</dbReference>
<dbReference type="HAMAP" id="MF_01865">
    <property type="entry name" value="MTTase_RimO"/>
    <property type="match status" value="1"/>
</dbReference>
<dbReference type="InterPro" id="IPR005840">
    <property type="entry name" value="Ribosomal_uS12_MeSTrfase_RimO"/>
</dbReference>
<evidence type="ECO:0000256" key="8">
    <source>
        <dbReference type="HAMAP-Rule" id="MF_01865"/>
    </source>
</evidence>
<evidence type="ECO:0000256" key="6">
    <source>
        <dbReference type="ARBA" id="ARBA00023004"/>
    </source>
</evidence>
<evidence type="ECO:0000259" key="11">
    <source>
        <dbReference type="PROSITE" id="PS51918"/>
    </source>
</evidence>
<feature type="domain" description="TRAM" evidence="9">
    <location>
        <begin position="382"/>
        <end position="454"/>
    </location>
</feature>
<dbReference type="GO" id="GO:0051539">
    <property type="term" value="F:4 iron, 4 sulfur cluster binding"/>
    <property type="evidence" value="ECO:0007669"/>
    <property type="project" value="UniProtKB-UniRule"/>
</dbReference>
<dbReference type="AlphaFoldDB" id="A0A6B1FXZ5"/>
<dbReference type="Pfam" id="PF04055">
    <property type="entry name" value="Radical_SAM"/>
    <property type="match status" value="1"/>
</dbReference>
<comment type="similarity">
    <text evidence="8">Belongs to the methylthiotransferase family. RimO subfamily.</text>
</comment>
<dbReference type="InterPro" id="IPR013848">
    <property type="entry name" value="Methylthiotransferase_N"/>
</dbReference>
<feature type="binding site" evidence="8">
    <location>
        <position position="161"/>
    </location>
    <ligand>
        <name>[4Fe-4S] cluster</name>
        <dbReference type="ChEBI" id="CHEBI:49883"/>
        <label>2</label>
        <note>4Fe-4S-S-AdoMet</note>
    </ligand>
</feature>
<protein>
    <recommendedName>
        <fullName evidence="8">Ribosomal protein uS12 methylthiotransferase RimO</fullName>
        <shortName evidence="8">uS12 MTTase</shortName>
        <shortName evidence="8">uS12 methylthiotransferase</shortName>
        <ecNumber evidence="8">2.8.4.4</ecNumber>
    </recommendedName>
    <alternativeName>
        <fullName evidence="8">Ribosomal protein uS12 (aspartate-C(3))-methylthiotransferase</fullName>
    </alternativeName>
    <alternativeName>
        <fullName evidence="8">Ribosome maturation factor RimO</fullName>
    </alternativeName>
</protein>
<evidence type="ECO:0000256" key="5">
    <source>
        <dbReference type="ARBA" id="ARBA00022723"/>
    </source>
</evidence>
<keyword evidence="5 8" id="KW-0479">Metal-binding</keyword>
<feature type="binding site" evidence="8">
    <location>
        <position position="50"/>
    </location>
    <ligand>
        <name>[4Fe-4S] cluster</name>
        <dbReference type="ChEBI" id="CHEBI:49883"/>
        <label>1</label>
    </ligand>
</feature>
<keyword evidence="12" id="KW-0689">Ribosomal protein</keyword>
<dbReference type="GO" id="GO:0035599">
    <property type="term" value="F:aspartic acid methylthiotransferase activity"/>
    <property type="evidence" value="ECO:0007669"/>
    <property type="project" value="TreeGrafter"/>
</dbReference>
<keyword evidence="1 8" id="KW-0004">4Fe-4S</keyword>
<dbReference type="SFLD" id="SFLDF00274">
    <property type="entry name" value="ribosomal_protein_S12_methylth"/>
    <property type="match status" value="1"/>
</dbReference>
<comment type="caution">
    <text evidence="12">The sequence shown here is derived from an EMBL/GenBank/DDBJ whole genome shotgun (WGS) entry which is preliminary data.</text>
</comment>
<dbReference type="PANTHER" id="PTHR43837:SF1">
    <property type="entry name" value="RIBOSOMAL PROTEIN US12 METHYLTHIOTRANSFERASE RIMO"/>
    <property type="match status" value="1"/>
</dbReference>
<keyword evidence="7 8" id="KW-0411">Iron-sulfur</keyword>
<feature type="binding site" evidence="8">
    <location>
        <position position="165"/>
    </location>
    <ligand>
        <name>[4Fe-4S] cluster</name>
        <dbReference type="ChEBI" id="CHEBI:49883"/>
        <label>2</label>
        <note>4Fe-4S-S-AdoMet</note>
    </ligand>
</feature>
<dbReference type="EC" id="2.8.4.4" evidence="8"/>
<dbReference type="EMBL" id="VYDA01000141">
    <property type="protein sequence ID" value="MYH60907.1"/>
    <property type="molecule type" value="Genomic_DNA"/>
</dbReference>
<feature type="domain" description="MTTase N-terminal" evidence="10">
    <location>
        <begin position="5"/>
        <end position="119"/>
    </location>
</feature>
<keyword evidence="2 8" id="KW-0963">Cytoplasm</keyword>
<dbReference type="SFLD" id="SFLDG01082">
    <property type="entry name" value="B12-binding_domain_containing"/>
    <property type="match status" value="1"/>
</dbReference>
<dbReference type="InterPro" id="IPR005839">
    <property type="entry name" value="Methylthiotransferase"/>
</dbReference>
<feature type="binding site" evidence="8">
    <location>
        <position position="14"/>
    </location>
    <ligand>
        <name>[4Fe-4S] cluster</name>
        <dbReference type="ChEBI" id="CHEBI:49883"/>
        <label>1</label>
    </ligand>
</feature>
<dbReference type="NCBIfam" id="TIGR01125">
    <property type="entry name" value="30S ribosomal protein S12 methylthiotransferase RimO"/>
    <property type="match status" value="1"/>
</dbReference>
<dbReference type="PROSITE" id="PS01278">
    <property type="entry name" value="MTTASE_RADICAL"/>
    <property type="match status" value="1"/>
</dbReference>
<evidence type="ECO:0000256" key="2">
    <source>
        <dbReference type="ARBA" id="ARBA00022490"/>
    </source>
</evidence>
<dbReference type="SMART" id="SM00729">
    <property type="entry name" value="Elp3"/>
    <property type="match status" value="1"/>
</dbReference>
<dbReference type="InterPro" id="IPR023404">
    <property type="entry name" value="rSAM_horseshoe"/>
</dbReference>
<comment type="cofactor">
    <cofactor evidence="8">
        <name>[4Fe-4S] cluster</name>
        <dbReference type="ChEBI" id="CHEBI:49883"/>
    </cofactor>
    <text evidence="8">Binds 2 [4Fe-4S] clusters. One cluster is coordinated with 3 cysteines and an exchangeable S-adenosyl-L-methionine.</text>
</comment>
<dbReference type="Pfam" id="PF00919">
    <property type="entry name" value="UPF0004"/>
    <property type="match status" value="1"/>
</dbReference>
<comment type="catalytic activity">
    <reaction evidence="8">
        <text>L-aspartate(89)-[ribosomal protein uS12]-hydrogen + (sulfur carrier)-SH + AH2 + 2 S-adenosyl-L-methionine = 3-methylsulfanyl-L-aspartate(89)-[ribosomal protein uS12]-hydrogen + (sulfur carrier)-H + 5'-deoxyadenosine + L-methionine + A + S-adenosyl-L-homocysteine + 2 H(+)</text>
        <dbReference type="Rhea" id="RHEA:37087"/>
        <dbReference type="Rhea" id="RHEA-COMP:10460"/>
        <dbReference type="Rhea" id="RHEA-COMP:10461"/>
        <dbReference type="Rhea" id="RHEA-COMP:14737"/>
        <dbReference type="Rhea" id="RHEA-COMP:14739"/>
        <dbReference type="ChEBI" id="CHEBI:13193"/>
        <dbReference type="ChEBI" id="CHEBI:15378"/>
        <dbReference type="ChEBI" id="CHEBI:17319"/>
        <dbReference type="ChEBI" id="CHEBI:17499"/>
        <dbReference type="ChEBI" id="CHEBI:29917"/>
        <dbReference type="ChEBI" id="CHEBI:29961"/>
        <dbReference type="ChEBI" id="CHEBI:57844"/>
        <dbReference type="ChEBI" id="CHEBI:57856"/>
        <dbReference type="ChEBI" id="CHEBI:59789"/>
        <dbReference type="ChEBI" id="CHEBI:64428"/>
        <dbReference type="ChEBI" id="CHEBI:73599"/>
        <dbReference type="EC" id="2.8.4.4"/>
    </reaction>
</comment>
<feature type="domain" description="Radical SAM core" evidence="11">
    <location>
        <begin position="147"/>
        <end position="379"/>
    </location>
</feature>
<dbReference type="PANTHER" id="PTHR43837">
    <property type="entry name" value="RIBOSOMAL PROTEIN S12 METHYLTHIOTRANSFERASE RIMO"/>
    <property type="match status" value="1"/>
</dbReference>
<organism evidence="12">
    <name type="scientific">Caldilineaceae bacterium SB0675_bin_29</name>
    <dbReference type="NCBI Taxonomy" id="2605266"/>
    <lineage>
        <taxon>Bacteria</taxon>
        <taxon>Bacillati</taxon>
        <taxon>Chloroflexota</taxon>
        <taxon>Caldilineae</taxon>
        <taxon>Caldilineales</taxon>
        <taxon>Caldilineaceae</taxon>
    </lineage>
</organism>
<dbReference type="Gene3D" id="2.40.50.140">
    <property type="entry name" value="Nucleic acid-binding proteins"/>
    <property type="match status" value="1"/>
</dbReference>
<dbReference type="CDD" id="cd01335">
    <property type="entry name" value="Radical_SAM"/>
    <property type="match status" value="1"/>
</dbReference>
<gene>
    <name evidence="8 12" type="primary">rimO</name>
    <name evidence="12" type="ORF">F4148_03805</name>
</gene>
<dbReference type="GO" id="GO:0103039">
    <property type="term" value="F:protein methylthiotransferase activity"/>
    <property type="evidence" value="ECO:0007669"/>
    <property type="project" value="UniProtKB-EC"/>
</dbReference>
<feature type="binding site" evidence="8">
    <location>
        <position position="82"/>
    </location>
    <ligand>
        <name>[4Fe-4S] cluster</name>
        <dbReference type="ChEBI" id="CHEBI:49883"/>
        <label>1</label>
    </ligand>
</feature>
<keyword evidence="4 8" id="KW-0949">S-adenosyl-L-methionine</keyword>
<comment type="subcellular location">
    <subcellularLocation>
        <location evidence="8">Cytoplasm</location>
    </subcellularLocation>
</comment>
<dbReference type="GO" id="GO:0035600">
    <property type="term" value="P:tRNA methylthiolation"/>
    <property type="evidence" value="ECO:0007669"/>
    <property type="project" value="UniProtKB-ARBA"/>
</dbReference>
<evidence type="ECO:0000313" key="12">
    <source>
        <dbReference type="EMBL" id="MYH60907.1"/>
    </source>
</evidence>
<dbReference type="Pfam" id="PF18693">
    <property type="entry name" value="TRAM_2"/>
    <property type="match status" value="1"/>
</dbReference>
<dbReference type="PROSITE" id="PS50926">
    <property type="entry name" value="TRAM"/>
    <property type="match status" value="1"/>
</dbReference>
<dbReference type="InterPro" id="IPR007197">
    <property type="entry name" value="rSAM"/>
</dbReference>
<dbReference type="InterPro" id="IPR006638">
    <property type="entry name" value="Elp3/MiaA/NifB-like_rSAM"/>
</dbReference>
<dbReference type="InterPro" id="IPR058240">
    <property type="entry name" value="rSAM_sf"/>
</dbReference>
<dbReference type="FunFam" id="3.80.30.20:FF:000001">
    <property type="entry name" value="tRNA-2-methylthio-N(6)-dimethylallyladenosine synthase 2"/>
    <property type="match status" value="1"/>
</dbReference>
<dbReference type="GO" id="GO:0005840">
    <property type="term" value="C:ribosome"/>
    <property type="evidence" value="ECO:0007669"/>
    <property type="project" value="UniProtKB-KW"/>
</dbReference>
<dbReference type="GO" id="GO:0005829">
    <property type="term" value="C:cytosol"/>
    <property type="evidence" value="ECO:0007669"/>
    <property type="project" value="TreeGrafter"/>
</dbReference>
<dbReference type="PROSITE" id="PS51918">
    <property type="entry name" value="RADICAL_SAM"/>
    <property type="match status" value="1"/>
</dbReference>
<evidence type="ECO:0000256" key="4">
    <source>
        <dbReference type="ARBA" id="ARBA00022691"/>
    </source>
</evidence>
<proteinExistence type="inferred from homology"/>
<comment type="function">
    <text evidence="8">Catalyzes the methylthiolation of an aspartic acid residue of ribosomal protein uS12.</text>
</comment>
<feature type="binding site" evidence="8">
    <location>
        <position position="168"/>
    </location>
    <ligand>
        <name>[4Fe-4S] cluster</name>
        <dbReference type="ChEBI" id="CHEBI:49883"/>
        <label>2</label>
        <note>4Fe-4S-S-AdoMet</note>
    </ligand>
</feature>
<keyword evidence="12" id="KW-0687">Ribonucleoprotein</keyword>
<sequence length="469" mass="51786">MNNRQTYHLVTLGCPKNEVDSDGMEMLLRQADFGFSTDVNQADVLIVNTCGFLEAAKEESIRVLQELADGKRRHQMLIAAGCLAQRNGEEVLARVPEVDGLLGTRRWMDVVELIRRVRGGPEQRRLQRYSLLGEPDESYVQAVPRPPVAGGSAYLKISDGCNAPCAFCTIPSFKGKLRSRPMEAIIDEANALVAAGAKELVIVAQDTTDFGRDQGAPDSLPRLLSALCNRTSDALKWVRLMYAYPGHVSDGLIEVMASQEKIVPYLDMPLQHGDPRTLRRMRRPSRLEMVYDHVEKLRAAMPDIAMRTTFLVGYPGETEEEFQGLLEFVQEIEFDKVGAFPFSPEPGTPAAELPDPVAEEEKEERYGRLMEAQQPISLRKNQEQVGKVLDILVEGQGEIAESGAPLVMGRSYRDAPEVDGLVLVPGIAEAPAGAILQVHINGALEYDLVGEPLLAETFSSRTEMLAELE</sequence>
<dbReference type="PROSITE" id="PS51449">
    <property type="entry name" value="MTTASE_N"/>
    <property type="match status" value="1"/>
</dbReference>
<dbReference type="InterPro" id="IPR038135">
    <property type="entry name" value="Methylthiotransferase_N_sf"/>
</dbReference>
<keyword evidence="6 8" id="KW-0408">Iron</keyword>
<dbReference type="Gene3D" id="3.40.50.12160">
    <property type="entry name" value="Methylthiotransferase, N-terminal domain"/>
    <property type="match status" value="1"/>
</dbReference>
<accession>A0A6B1FXZ5</accession>
<evidence type="ECO:0000256" key="3">
    <source>
        <dbReference type="ARBA" id="ARBA00022679"/>
    </source>
</evidence>
<dbReference type="SFLD" id="SFLDG01061">
    <property type="entry name" value="methylthiotransferase"/>
    <property type="match status" value="1"/>
</dbReference>
<dbReference type="SFLD" id="SFLDS00029">
    <property type="entry name" value="Radical_SAM"/>
    <property type="match status" value="1"/>
</dbReference>
<evidence type="ECO:0000259" key="10">
    <source>
        <dbReference type="PROSITE" id="PS51449"/>
    </source>
</evidence>
<dbReference type="GO" id="GO:0046872">
    <property type="term" value="F:metal ion binding"/>
    <property type="evidence" value="ECO:0007669"/>
    <property type="project" value="UniProtKB-KW"/>
</dbReference>
<dbReference type="NCBIfam" id="TIGR00089">
    <property type="entry name" value="MiaB/RimO family radical SAM methylthiotransferase"/>
    <property type="match status" value="1"/>
</dbReference>